<feature type="transmembrane region" description="Helical" evidence="1">
    <location>
        <begin position="47"/>
        <end position="67"/>
    </location>
</feature>
<feature type="transmembrane region" description="Helical" evidence="1">
    <location>
        <begin position="99"/>
        <end position="118"/>
    </location>
</feature>
<dbReference type="Proteomes" id="UP001177003">
    <property type="component" value="Chromosome 9"/>
</dbReference>
<keyword evidence="1" id="KW-1133">Transmembrane helix</keyword>
<organism evidence="2 3">
    <name type="scientific">Lactuca saligna</name>
    <name type="common">Willowleaf lettuce</name>
    <dbReference type="NCBI Taxonomy" id="75948"/>
    <lineage>
        <taxon>Eukaryota</taxon>
        <taxon>Viridiplantae</taxon>
        <taxon>Streptophyta</taxon>
        <taxon>Embryophyta</taxon>
        <taxon>Tracheophyta</taxon>
        <taxon>Spermatophyta</taxon>
        <taxon>Magnoliopsida</taxon>
        <taxon>eudicotyledons</taxon>
        <taxon>Gunneridae</taxon>
        <taxon>Pentapetalae</taxon>
        <taxon>asterids</taxon>
        <taxon>campanulids</taxon>
        <taxon>Asterales</taxon>
        <taxon>Asteraceae</taxon>
        <taxon>Cichorioideae</taxon>
        <taxon>Cichorieae</taxon>
        <taxon>Lactucinae</taxon>
        <taxon>Lactuca</taxon>
    </lineage>
</organism>
<evidence type="ECO:0000313" key="2">
    <source>
        <dbReference type="EMBL" id="CAI9302582.1"/>
    </source>
</evidence>
<dbReference type="EMBL" id="OX465085">
    <property type="protein sequence ID" value="CAI9302582.1"/>
    <property type="molecule type" value="Genomic_DNA"/>
</dbReference>
<gene>
    <name evidence="2" type="ORF">LSALG_LOCUS41065</name>
</gene>
<protein>
    <submittedName>
        <fullName evidence="2">Uncharacterized protein</fullName>
    </submittedName>
</protein>
<dbReference type="AlphaFoldDB" id="A0AA36A325"/>
<name>A0AA36A325_LACSI</name>
<evidence type="ECO:0000256" key="1">
    <source>
        <dbReference type="SAM" id="Phobius"/>
    </source>
</evidence>
<keyword evidence="3" id="KW-1185">Reference proteome</keyword>
<proteinExistence type="predicted"/>
<sequence>MLPISRRRRRSLLRCDSVVKIGRPTVALLPIVITVATIDRDQSSLSFFFFLFVLPPLWMLELLLPSLCTTKWWLRLDFENHHHREVVTTTLYHHWPPQGWLYVCVYFLVCVYLEIYIVKFVKAKGIMKETDNCHREVMATISCRHRPPFRVAGSRKRKLFAVFPSDLIAVLQSTHLNFCFEVKLISSNSQPPGNAE</sequence>
<accession>A0AA36A325</accession>
<evidence type="ECO:0000313" key="3">
    <source>
        <dbReference type="Proteomes" id="UP001177003"/>
    </source>
</evidence>
<reference evidence="2" key="1">
    <citation type="submission" date="2023-04" db="EMBL/GenBank/DDBJ databases">
        <authorList>
            <person name="Vijverberg K."/>
            <person name="Xiong W."/>
            <person name="Schranz E."/>
        </authorList>
    </citation>
    <scope>NUCLEOTIDE SEQUENCE</scope>
</reference>
<keyword evidence="1" id="KW-0812">Transmembrane</keyword>
<keyword evidence="1" id="KW-0472">Membrane</keyword>